<keyword evidence="11" id="KW-0472">Membrane</keyword>
<gene>
    <name evidence="13" type="ORF">HHUSO_G23297</name>
</gene>
<keyword evidence="11" id="KW-1133">Transmembrane helix</keyword>
<evidence type="ECO:0000256" key="1">
    <source>
        <dbReference type="ARBA" id="ARBA00004613"/>
    </source>
</evidence>
<keyword evidence="6" id="KW-0442">Lipid degradation</keyword>
<evidence type="ECO:0000256" key="6">
    <source>
        <dbReference type="ARBA" id="ARBA00022963"/>
    </source>
</evidence>
<keyword evidence="5" id="KW-0732">Signal</keyword>
<evidence type="ECO:0000256" key="2">
    <source>
        <dbReference type="ARBA" id="ARBA00010701"/>
    </source>
</evidence>
<dbReference type="InterPro" id="IPR001024">
    <property type="entry name" value="PLAT/LH2_dom"/>
</dbReference>
<evidence type="ECO:0000313" key="14">
    <source>
        <dbReference type="Proteomes" id="UP001369086"/>
    </source>
</evidence>
<dbReference type="InterPro" id="IPR033906">
    <property type="entry name" value="Lipase_N"/>
</dbReference>
<dbReference type="PROSITE" id="PS50095">
    <property type="entry name" value="PLAT"/>
    <property type="match status" value="1"/>
</dbReference>
<dbReference type="InterPro" id="IPR036392">
    <property type="entry name" value="PLAT/LH2_dom_sf"/>
</dbReference>
<evidence type="ECO:0000313" key="13">
    <source>
        <dbReference type="EMBL" id="KAK6476801.1"/>
    </source>
</evidence>
<evidence type="ECO:0000256" key="5">
    <source>
        <dbReference type="ARBA" id="ARBA00022729"/>
    </source>
</evidence>
<dbReference type="Pfam" id="PF00151">
    <property type="entry name" value="Lipase"/>
    <property type="match status" value="1"/>
</dbReference>
<comment type="similarity">
    <text evidence="2 10">Belongs to the AB hydrolase superfamily. Lipase family.</text>
</comment>
<dbReference type="InterPro" id="IPR013818">
    <property type="entry name" value="Lipase"/>
</dbReference>
<reference evidence="13 14" key="1">
    <citation type="submission" date="2021-05" db="EMBL/GenBank/DDBJ databases">
        <authorList>
            <person name="Zahm M."/>
            <person name="Klopp C."/>
            <person name="Cabau C."/>
            <person name="Kuhl H."/>
            <person name="Suciu R."/>
            <person name="Ciorpac M."/>
            <person name="Holostenco D."/>
            <person name="Gessner J."/>
            <person name="Wuertz S."/>
            <person name="Hohne C."/>
            <person name="Stock M."/>
            <person name="Gislard M."/>
            <person name="Lluch J."/>
            <person name="Milhes M."/>
            <person name="Lampietro C."/>
            <person name="Lopez Roques C."/>
            <person name="Donnadieu C."/>
            <person name="Du K."/>
            <person name="Schartl M."/>
            <person name="Guiguen Y."/>
        </authorList>
    </citation>
    <scope>NUCLEOTIDE SEQUENCE [LARGE SCALE GENOMIC DNA]</scope>
    <source>
        <strain evidence="13">Hh-F2</strain>
        <tissue evidence="13">Blood</tissue>
    </source>
</reference>
<protein>
    <submittedName>
        <fullName evidence="13">Hepatic triacylglycerol lipase-like isoform X1</fullName>
    </submittedName>
</protein>
<dbReference type="SUPFAM" id="SSF53474">
    <property type="entry name" value="alpha/beta-Hydrolases"/>
    <property type="match status" value="1"/>
</dbReference>
<feature type="domain" description="PLAT" evidence="12">
    <location>
        <begin position="418"/>
        <end position="551"/>
    </location>
</feature>
<evidence type="ECO:0000256" key="7">
    <source>
        <dbReference type="ARBA" id="ARBA00023098"/>
    </source>
</evidence>
<dbReference type="PRINTS" id="PR00821">
    <property type="entry name" value="TAGLIPASE"/>
</dbReference>
<comment type="caution">
    <text evidence="13">The sequence shown here is derived from an EMBL/GenBank/DDBJ whole genome shotgun (WGS) entry which is preliminary data.</text>
</comment>
<dbReference type="PANTHER" id="PTHR11610:SF2">
    <property type="entry name" value="HEPATIC TRIACYLGLYCEROL LIPASE"/>
    <property type="match status" value="1"/>
</dbReference>
<evidence type="ECO:0000256" key="4">
    <source>
        <dbReference type="ARBA" id="ARBA00022674"/>
    </source>
</evidence>
<dbReference type="SMART" id="SM00308">
    <property type="entry name" value="LH2"/>
    <property type="match status" value="1"/>
</dbReference>
<evidence type="ECO:0000256" key="10">
    <source>
        <dbReference type="RuleBase" id="RU004262"/>
    </source>
</evidence>
<dbReference type="InterPro" id="IPR002330">
    <property type="entry name" value="Lipo_Lipase"/>
</dbReference>
<keyword evidence="7" id="KW-0443">Lipid metabolism</keyword>
<dbReference type="CDD" id="cd01758">
    <property type="entry name" value="PLAT_LPL"/>
    <property type="match status" value="1"/>
</dbReference>
<name>A0ABR0YW86_HUSHU</name>
<dbReference type="Gene3D" id="2.60.60.20">
    <property type="entry name" value="PLAT/LH2 domain"/>
    <property type="match status" value="1"/>
</dbReference>
<evidence type="ECO:0000256" key="8">
    <source>
        <dbReference type="ARBA" id="ARBA00023180"/>
    </source>
</evidence>
<keyword evidence="4" id="KW-0358">Heparin-binding</keyword>
<keyword evidence="3" id="KW-0964">Secreted</keyword>
<dbReference type="PRINTS" id="PR00822">
    <property type="entry name" value="LIPOLIPASE"/>
</dbReference>
<keyword evidence="11" id="KW-0812">Transmembrane</keyword>
<dbReference type="Proteomes" id="UP001369086">
    <property type="component" value="Unassembled WGS sequence"/>
</dbReference>
<dbReference type="Pfam" id="PF01477">
    <property type="entry name" value="PLAT"/>
    <property type="match status" value="1"/>
</dbReference>
<accession>A0ABR0YW86</accession>
<sequence>MAHAQPALSDLQPGCKYSDQSAPHPRSVLHDWLLLLLLLLLASSLVGWLAGWLVIFHGFSCLLGSHTMGIVRGLVFILFIYHISDAKRLLVNKTDTKDKSQPILKQKVHYVPKSNFRLYTSGDAMDDTCMILPFDSGTLDRCSFNSTAPLIIIVHGWSVDGMLESWVTNLAAALKSKLRYSNVVIADWLSLAHQHYAIAVQNTRLVGQEIADLLEWLEESHQFSTENVHLIGYSLGAHVSGFAGSYVSGSRNIGRITGLDPAGPLFEGMSYTDRLSPDDANFVDAIHTFTQQHMGLSVGIKQPVAHYDFYPNGGTFQPGCHIKNLYDHLSQYGLSGFQQNVKCAHERSVHLFIDSLLNDDKQSVAYWCNDNNSFDKGICLDCRKNRCNTLGYNIKKVRTGTSKRLYLKTRSHMPYKVYHYQFKIQFINQIAQLEPMLTISLMGTKEDVQNLPITLVEEITGNKTYTFLITLDTDIGDLMVLKFKWEGSAVWANIWNKVQTIMPWRKGRKGPELTVGRIRVKAGETQKKTSFCSQSDDSTHILPAQEKTFVRCERNSNRGKKKITLA</sequence>
<dbReference type="PANTHER" id="PTHR11610">
    <property type="entry name" value="LIPASE"/>
    <property type="match status" value="1"/>
</dbReference>
<proteinExistence type="inferred from homology"/>
<comment type="caution">
    <text evidence="9">Lacks conserved residue(s) required for the propagation of feature annotation.</text>
</comment>
<evidence type="ECO:0000256" key="9">
    <source>
        <dbReference type="PROSITE-ProRule" id="PRU00152"/>
    </source>
</evidence>
<dbReference type="EMBL" id="JAHFZB010000022">
    <property type="protein sequence ID" value="KAK6476801.1"/>
    <property type="molecule type" value="Genomic_DNA"/>
</dbReference>
<feature type="transmembrane region" description="Helical" evidence="11">
    <location>
        <begin position="62"/>
        <end position="83"/>
    </location>
</feature>
<organism evidence="13 14">
    <name type="scientific">Huso huso</name>
    <name type="common">Beluga</name>
    <name type="synonym">Acipenser huso</name>
    <dbReference type="NCBI Taxonomy" id="61971"/>
    <lineage>
        <taxon>Eukaryota</taxon>
        <taxon>Metazoa</taxon>
        <taxon>Chordata</taxon>
        <taxon>Craniata</taxon>
        <taxon>Vertebrata</taxon>
        <taxon>Euteleostomi</taxon>
        <taxon>Actinopterygii</taxon>
        <taxon>Chondrostei</taxon>
        <taxon>Acipenseriformes</taxon>
        <taxon>Acipenseridae</taxon>
        <taxon>Huso</taxon>
    </lineage>
</organism>
<comment type="subcellular location">
    <subcellularLocation>
        <location evidence="1">Secreted</location>
    </subcellularLocation>
</comment>
<dbReference type="Gene3D" id="3.40.50.1820">
    <property type="entry name" value="alpha/beta hydrolase"/>
    <property type="match status" value="1"/>
</dbReference>
<keyword evidence="8" id="KW-0325">Glycoprotein</keyword>
<evidence type="ECO:0000259" key="12">
    <source>
        <dbReference type="PROSITE" id="PS50095"/>
    </source>
</evidence>
<feature type="transmembrane region" description="Helical" evidence="11">
    <location>
        <begin position="32"/>
        <end position="55"/>
    </location>
</feature>
<evidence type="ECO:0000256" key="11">
    <source>
        <dbReference type="SAM" id="Phobius"/>
    </source>
</evidence>
<dbReference type="InterPro" id="IPR000734">
    <property type="entry name" value="TAG_lipase"/>
</dbReference>
<dbReference type="SUPFAM" id="SSF49723">
    <property type="entry name" value="Lipase/lipooxygenase domain (PLAT/LH2 domain)"/>
    <property type="match status" value="1"/>
</dbReference>
<dbReference type="InterPro" id="IPR029058">
    <property type="entry name" value="AB_hydrolase_fold"/>
</dbReference>
<dbReference type="CDD" id="cd00707">
    <property type="entry name" value="Pancreat_lipase_like"/>
    <property type="match status" value="1"/>
</dbReference>
<keyword evidence="14" id="KW-1185">Reference proteome</keyword>
<evidence type="ECO:0000256" key="3">
    <source>
        <dbReference type="ARBA" id="ARBA00022525"/>
    </source>
</evidence>